<dbReference type="PANTHER" id="PTHR14226:SF78">
    <property type="entry name" value="SLR0060 PROTEIN"/>
    <property type="match status" value="1"/>
</dbReference>
<dbReference type="Gene3D" id="3.40.1090.10">
    <property type="entry name" value="Cytosolic phospholipase A2 catalytic domain"/>
    <property type="match status" value="2"/>
</dbReference>
<dbReference type="InterPro" id="IPR002641">
    <property type="entry name" value="PNPLA_dom"/>
</dbReference>
<feature type="compositionally biased region" description="Basic residues" evidence="5">
    <location>
        <begin position="362"/>
        <end position="371"/>
    </location>
</feature>
<dbReference type="EMBL" id="JBEPML010000017">
    <property type="protein sequence ID" value="MET3793765.1"/>
    <property type="molecule type" value="Genomic_DNA"/>
</dbReference>
<reference evidence="7 8" key="1">
    <citation type="submission" date="2024-06" db="EMBL/GenBank/DDBJ databases">
        <title>Genomic Encyclopedia of Type Strains, Phase IV (KMG-IV): sequencing the most valuable type-strain genomes for metagenomic binning, comparative biology and taxonomic classification.</title>
        <authorList>
            <person name="Goeker M."/>
        </authorList>
    </citation>
    <scope>NUCLEOTIDE SEQUENCE [LARGE SCALE GENOMIC DNA]</scope>
    <source>
        <strain evidence="7 8">DSM 27865</strain>
    </source>
</reference>
<comment type="caution">
    <text evidence="7">The sequence shown here is derived from an EMBL/GenBank/DDBJ whole genome shotgun (WGS) entry which is preliminary data.</text>
</comment>
<dbReference type="InterPro" id="IPR050301">
    <property type="entry name" value="NTE"/>
</dbReference>
<evidence type="ECO:0000256" key="3">
    <source>
        <dbReference type="ARBA" id="ARBA00023098"/>
    </source>
</evidence>
<dbReference type="Pfam" id="PF01734">
    <property type="entry name" value="Patatin"/>
    <property type="match status" value="1"/>
</dbReference>
<keyword evidence="2 4" id="KW-0442">Lipid degradation</keyword>
<feature type="region of interest" description="Disordered" evidence="5">
    <location>
        <begin position="339"/>
        <end position="371"/>
    </location>
</feature>
<evidence type="ECO:0000313" key="8">
    <source>
        <dbReference type="Proteomes" id="UP001549076"/>
    </source>
</evidence>
<keyword evidence="1 4" id="KW-0378">Hydrolase</keyword>
<proteinExistence type="predicted"/>
<keyword evidence="8" id="KW-1185">Reference proteome</keyword>
<evidence type="ECO:0000313" key="7">
    <source>
        <dbReference type="EMBL" id="MET3793765.1"/>
    </source>
</evidence>
<dbReference type="PROSITE" id="PS51635">
    <property type="entry name" value="PNPLA"/>
    <property type="match status" value="1"/>
</dbReference>
<feature type="active site" description="Nucleophile" evidence="4">
    <location>
        <position position="49"/>
    </location>
</feature>
<evidence type="ECO:0000256" key="1">
    <source>
        <dbReference type="ARBA" id="ARBA00022801"/>
    </source>
</evidence>
<sequence length="371" mass="40753">MPANGETAQRKKINIALQGGGSHGAFTWGVLDRLLEDGRLDIVAVSGTSAGAMNAVALADGFVRGGMEGARAKLAEFWRAVARKGRFSPVQRTPWDMLWGNWSVENSPGYIWFDTMSRVVSPYLANPLGLNPLRDVIEDEIDFDNVRCCEAMQVFISATNVETGQIRVFSDGEISTDTVMASACLPQLFRAVDIDGVPYWDGGYGGNPALFPFFKATQTEDVLLVQINPVQREGAPTSAGEIQNRMDEIAFNAALLREFRAIAFVKELIAVGRLPHGEYRDIRMHRIDADEAFKGLSASSKINAEWAFLEYLRDLGRDAASDWLEAHFDAVGERPTLDLSGQLEDGMKPRPSPGSRVSRFLATRRRPPGAA</sequence>
<evidence type="ECO:0000259" key="6">
    <source>
        <dbReference type="PROSITE" id="PS51635"/>
    </source>
</evidence>
<feature type="short sequence motif" description="GXGXXG" evidence="4">
    <location>
        <begin position="19"/>
        <end position="24"/>
    </location>
</feature>
<evidence type="ECO:0000256" key="2">
    <source>
        <dbReference type="ARBA" id="ARBA00022963"/>
    </source>
</evidence>
<gene>
    <name evidence="7" type="ORF">ABID37_004003</name>
</gene>
<dbReference type="RefSeq" id="WP_354197933.1">
    <property type="nucleotide sequence ID" value="NZ_JBEPML010000017.1"/>
</dbReference>
<protein>
    <submittedName>
        <fullName evidence="7">NTE family protein</fullName>
    </submittedName>
</protein>
<dbReference type="Proteomes" id="UP001549076">
    <property type="component" value="Unassembled WGS sequence"/>
</dbReference>
<feature type="short sequence motif" description="GXSXG" evidence="4">
    <location>
        <begin position="47"/>
        <end position="51"/>
    </location>
</feature>
<name>A0ABV2N3W3_9HYPH</name>
<evidence type="ECO:0000256" key="4">
    <source>
        <dbReference type="PROSITE-ProRule" id="PRU01161"/>
    </source>
</evidence>
<organism evidence="7 8">
    <name type="scientific">Aquamicrobium terrae</name>
    <dbReference type="NCBI Taxonomy" id="1324945"/>
    <lineage>
        <taxon>Bacteria</taxon>
        <taxon>Pseudomonadati</taxon>
        <taxon>Pseudomonadota</taxon>
        <taxon>Alphaproteobacteria</taxon>
        <taxon>Hyphomicrobiales</taxon>
        <taxon>Phyllobacteriaceae</taxon>
        <taxon>Aquamicrobium</taxon>
    </lineage>
</organism>
<accession>A0ABV2N3W3</accession>
<dbReference type="InterPro" id="IPR016035">
    <property type="entry name" value="Acyl_Trfase/lysoPLipase"/>
</dbReference>
<dbReference type="PANTHER" id="PTHR14226">
    <property type="entry name" value="NEUROPATHY TARGET ESTERASE/SWISS CHEESE D.MELANOGASTER"/>
    <property type="match status" value="1"/>
</dbReference>
<feature type="domain" description="PNPLA" evidence="6">
    <location>
        <begin position="15"/>
        <end position="217"/>
    </location>
</feature>
<keyword evidence="3 4" id="KW-0443">Lipid metabolism</keyword>
<evidence type="ECO:0000256" key="5">
    <source>
        <dbReference type="SAM" id="MobiDB-lite"/>
    </source>
</evidence>
<dbReference type="SUPFAM" id="SSF52151">
    <property type="entry name" value="FabD/lysophospholipase-like"/>
    <property type="match status" value="1"/>
</dbReference>
<feature type="short sequence motif" description="DGA/G" evidence="4">
    <location>
        <begin position="201"/>
        <end position="203"/>
    </location>
</feature>
<feature type="active site" description="Proton acceptor" evidence="4">
    <location>
        <position position="201"/>
    </location>
</feature>